<evidence type="ECO:0008006" key="5">
    <source>
        <dbReference type="Google" id="ProtNLM"/>
    </source>
</evidence>
<dbReference type="SUPFAM" id="SSF53756">
    <property type="entry name" value="UDP-Glycosyltransferase/glycogen phosphorylase"/>
    <property type="match status" value="2"/>
</dbReference>
<feature type="domain" description="Glycosyltransferase subfamily 4-like N-terminal" evidence="2">
    <location>
        <begin position="17"/>
        <end position="175"/>
    </location>
</feature>
<organism evidence="3 4">
    <name type="scientific">Candidatus Chisholmbacteria bacterium RIFCSPHIGHO2_01_FULL_52_32</name>
    <dbReference type="NCBI Taxonomy" id="1797591"/>
    <lineage>
        <taxon>Bacteria</taxon>
        <taxon>Candidatus Chisholmiibacteriota</taxon>
    </lineage>
</organism>
<name>A0A1G1VQQ8_9BACT</name>
<dbReference type="Proteomes" id="UP000179233">
    <property type="component" value="Unassembled WGS sequence"/>
</dbReference>
<comment type="caution">
    <text evidence="3">The sequence shown here is derived from an EMBL/GenBank/DDBJ whole genome shotgun (WGS) entry which is preliminary data.</text>
</comment>
<dbReference type="PANTHER" id="PTHR12526:SF618">
    <property type="entry name" value="GLYCOSYLTRANSFERASE, FAMILY 4"/>
    <property type="match status" value="1"/>
</dbReference>
<dbReference type="EMBL" id="MHCJ01000007">
    <property type="protein sequence ID" value="OGY17654.1"/>
    <property type="molecule type" value="Genomic_DNA"/>
</dbReference>
<feature type="domain" description="Glycosyl transferase family 1" evidence="1">
    <location>
        <begin position="563"/>
        <end position="727"/>
    </location>
</feature>
<feature type="domain" description="Glycosyl transferase family 1" evidence="1">
    <location>
        <begin position="183"/>
        <end position="342"/>
    </location>
</feature>
<dbReference type="Gene3D" id="3.40.50.2000">
    <property type="entry name" value="Glycogen Phosphorylase B"/>
    <property type="match status" value="4"/>
</dbReference>
<dbReference type="InterPro" id="IPR001296">
    <property type="entry name" value="Glyco_trans_1"/>
</dbReference>
<dbReference type="CDD" id="cd03801">
    <property type="entry name" value="GT4_PimA-like"/>
    <property type="match status" value="2"/>
</dbReference>
<dbReference type="GO" id="GO:0016757">
    <property type="term" value="F:glycosyltransferase activity"/>
    <property type="evidence" value="ECO:0007669"/>
    <property type="project" value="InterPro"/>
</dbReference>
<feature type="domain" description="Glycosyltransferase subfamily 4-like N-terminal" evidence="2">
    <location>
        <begin position="393"/>
        <end position="558"/>
    </location>
</feature>
<evidence type="ECO:0000313" key="4">
    <source>
        <dbReference type="Proteomes" id="UP000179233"/>
    </source>
</evidence>
<reference evidence="3 4" key="1">
    <citation type="journal article" date="2016" name="Nat. Commun.">
        <title>Thousands of microbial genomes shed light on interconnected biogeochemical processes in an aquifer system.</title>
        <authorList>
            <person name="Anantharaman K."/>
            <person name="Brown C.T."/>
            <person name="Hug L.A."/>
            <person name="Sharon I."/>
            <person name="Castelle C.J."/>
            <person name="Probst A.J."/>
            <person name="Thomas B.C."/>
            <person name="Singh A."/>
            <person name="Wilkins M.J."/>
            <person name="Karaoz U."/>
            <person name="Brodie E.L."/>
            <person name="Williams K.H."/>
            <person name="Hubbard S.S."/>
            <person name="Banfield J.F."/>
        </authorList>
    </citation>
    <scope>NUCLEOTIDE SEQUENCE [LARGE SCALE GENOMIC DNA]</scope>
</reference>
<dbReference type="PANTHER" id="PTHR12526">
    <property type="entry name" value="GLYCOSYLTRANSFERASE"/>
    <property type="match status" value="1"/>
</dbReference>
<gene>
    <name evidence="3" type="ORF">A2786_05610</name>
</gene>
<dbReference type="Pfam" id="PF00534">
    <property type="entry name" value="Glycos_transf_1"/>
    <property type="match status" value="2"/>
</dbReference>
<proteinExistence type="predicted"/>
<evidence type="ECO:0000259" key="2">
    <source>
        <dbReference type="Pfam" id="PF13439"/>
    </source>
</evidence>
<dbReference type="Pfam" id="PF13439">
    <property type="entry name" value="Glyco_transf_4"/>
    <property type="match status" value="2"/>
</dbReference>
<dbReference type="InterPro" id="IPR028098">
    <property type="entry name" value="Glyco_trans_4-like_N"/>
</dbReference>
<evidence type="ECO:0000313" key="3">
    <source>
        <dbReference type="EMBL" id="OGY17654.1"/>
    </source>
</evidence>
<accession>A0A1G1VQQ8</accession>
<evidence type="ECO:0000259" key="1">
    <source>
        <dbReference type="Pfam" id="PF00534"/>
    </source>
</evidence>
<dbReference type="AlphaFoldDB" id="A0A1G1VQQ8"/>
<protein>
    <recommendedName>
        <fullName evidence="5">Glycosyl transferase family 1 domain-containing protein</fullName>
    </recommendedName>
</protein>
<sequence>MHILMLSWRDIGNPLGGGAESFLHELGKRLVNKGHSVTLFSSAFPGSSASETRGGIKIIRRGNPWTVHFEAYRWYNKLPADTFDLVIDNFHAIPFFTPLYAKKPVIGVIHEVTRELWFAETFLPISLIGYLLEPLFFLPYRHRHFLAASPSTKEDLLRFGHPKDQITVFFESIDLKPVNRFPKKASFPLLICLSRLSPTKRFEHAIMAMPIVREHVPQAKLLIIGSGKPEYLHKLRTLVRHLHLTRVVKFLGYISEEKKRGLLKKSWLILGTSIREGWGLAITEAASVGTPAVAYNVPGFRNSVRNGKTGILVTPQKPENLAQAVIKLIRDDRLRHRLALEAIQSAKGRNRQKTANQLLPIFKKIAIPETSRVQGKLHVLITSWRDIKSPAAGGAEILTHEIAKRLVRWGHTVTILSPIFPGAKNIEILDGVQILRPSFFYATRPITYLNWPRFLVNASATYRAQLANRIDVVVDQVHGLPSFTPLYVAKPVVLFPLEVANEIWLMEIPFPGNVLGWMIERLYLFLFRNKPFLTISPSTAADLHRFGIQNVRVVTPGIAIPPQKLPPKSKHPSFIYLGRVTKMKRIKDSIQAFTIFHRMHRKSRFHVAGKGTPKYFEELRRYARLLRLGRSIIFHGSVSEPRKYDLLARSWALLSTSVREGWGLNVVEAASVGTPTLAYRIPGIVDTVADGKTGLLTNINSPSALAKKMVLLIEDEERRLAMGKAAKIYAREFSWDKSARQFLKAIRNYLNNETASDAVKQ</sequence>